<feature type="compositionally biased region" description="Low complexity" evidence="1">
    <location>
        <begin position="52"/>
        <end position="68"/>
    </location>
</feature>
<accession>A0A9P6KRB8</accession>
<dbReference type="InterPro" id="IPR044553">
    <property type="entry name" value="Bbox1_ANCHR"/>
</dbReference>
<name>A0A9P6KRB8_9PLEO</name>
<feature type="region of interest" description="Disordered" evidence="1">
    <location>
        <begin position="285"/>
        <end position="307"/>
    </location>
</feature>
<gene>
    <name evidence="2" type="ORF">PMIN01_05957</name>
</gene>
<protein>
    <submittedName>
        <fullName evidence="2">Zinc fyve domain containing protein</fullName>
    </submittedName>
</protein>
<dbReference type="PANTHER" id="PTHR46603:SF1">
    <property type="entry name" value="ABSCISSION_NOCUT CHECKPOINT REGULATOR"/>
    <property type="match status" value="1"/>
</dbReference>
<dbReference type="SUPFAM" id="SSF57845">
    <property type="entry name" value="B-box zinc-binding domain"/>
    <property type="match status" value="1"/>
</dbReference>
<dbReference type="Proteomes" id="UP000756921">
    <property type="component" value="Unassembled WGS sequence"/>
</dbReference>
<dbReference type="Pfam" id="PF22586">
    <property type="entry name" value="ANCHR-like_BBOX"/>
    <property type="match status" value="1"/>
</dbReference>
<dbReference type="OrthoDB" id="5407799at2759"/>
<feature type="compositionally biased region" description="Basic and acidic residues" evidence="1">
    <location>
        <begin position="225"/>
        <end position="239"/>
    </location>
</feature>
<feature type="compositionally biased region" description="Low complexity" evidence="1">
    <location>
        <begin position="22"/>
        <end position="36"/>
    </location>
</feature>
<dbReference type="AlphaFoldDB" id="A0A9P6KRB8"/>
<evidence type="ECO:0000256" key="1">
    <source>
        <dbReference type="SAM" id="MobiDB-lite"/>
    </source>
</evidence>
<dbReference type="CDD" id="cd19817">
    <property type="entry name" value="Bbox1_ANCHR-like"/>
    <property type="match status" value="1"/>
</dbReference>
<organism evidence="2 3">
    <name type="scientific">Paraphaeosphaeria minitans</name>
    <dbReference type="NCBI Taxonomy" id="565426"/>
    <lineage>
        <taxon>Eukaryota</taxon>
        <taxon>Fungi</taxon>
        <taxon>Dikarya</taxon>
        <taxon>Ascomycota</taxon>
        <taxon>Pezizomycotina</taxon>
        <taxon>Dothideomycetes</taxon>
        <taxon>Pleosporomycetidae</taxon>
        <taxon>Pleosporales</taxon>
        <taxon>Massarineae</taxon>
        <taxon>Didymosphaeriaceae</taxon>
        <taxon>Paraphaeosphaeria</taxon>
    </lineage>
</organism>
<evidence type="ECO:0000313" key="2">
    <source>
        <dbReference type="EMBL" id="KAF9736042.1"/>
    </source>
</evidence>
<feature type="compositionally biased region" description="Polar residues" evidence="1">
    <location>
        <begin position="240"/>
        <end position="249"/>
    </location>
</feature>
<evidence type="ECO:0000313" key="3">
    <source>
        <dbReference type="Proteomes" id="UP000756921"/>
    </source>
</evidence>
<feature type="compositionally biased region" description="Acidic residues" evidence="1">
    <location>
        <begin position="179"/>
        <end position="189"/>
    </location>
</feature>
<feature type="region of interest" description="Disordered" evidence="1">
    <location>
        <begin position="146"/>
        <end position="267"/>
    </location>
</feature>
<comment type="caution">
    <text evidence="2">The sequence shown here is derived from an EMBL/GenBank/DDBJ whole genome shotgun (WGS) entry which is preliminary data.</text>
</comment>
<dbReference type="PANTHER" id="PTHR46603">
    <property type="entry name" value="ABSCISSION/NOCUT CHECKPOINT REGULATOR"/>
    <property type="match status" value="1"/>
</dbReference>
<feature type="region of interest" description="Disordered" evidence="1">
    <location>
        <begin position="22"/>
        <end position="102"/>
    </location>
</feature>
<keyword evidence="3" id="KW-1185">Reference proteome</keyword>
<feature type="compositionally biased region" description="Basic and acidic residues" evidence="1">
    <location>
        <begin position="146"/>
        <end position="157"/>
    </location>
</feature>
<reference evidence="2" key="1">
    <citation type="journal article" date="2020" name="Mol. Plant Microbe Interact.">
        <title>Genome Sequence of the Biocontrol Agent Coniothyrium minitans strain Conio (IMI 134523).</title>
        <authorList>
            <person name="Patel D."/>
            <person name="Shittu T.A."/>
            <person name="Baroncelli R."/>
            <person name="Muthumeenakshi S."/>
            <person name="Osborne T.H."/>
            <person name="Janganan T.K."/>
            <person name="Sreenivasaprasad S."/>
        </authorList>
    </citation>
    <scope>NUCLEOTIDE SEQUENCE</scope>
    <source>
        <strain evidence="2">Conio</strain>
    </source>
</reference>
<sequence length="386" mass="41632">MPDPPTGDGALLARLNALKKSSVSFENASSSSSTPSTNAPDDLAARFARLGSASPSSSPRPSRTSSSAEGRDKVSPAIAPGAPSYLEGIAEGIGGGGIEVNTEDERSLEELLGELGPREDWDIDRNDEKDVVKLLRDIKTILPEVQKGRKQEQKEEGLTDWENVEVEIGPGGVKLGREEQDEEQAEEDENGKKRNEDDEVDDIIARVMAELEISKKDNPPPPPPEDDKASDSGDHKADAQNDQPKSSTEQSKELSLPSAPTSLPQDDLDHTQAIEDALTARLAALSSPSPSQTDALGLPSAPSFFPTKKPTNIQSSLAKKLDDEIETWCIICSDDATLRCLGCDGDLYCRKCWMEGHRGESAGFEEGRHRAMEFVKGGKRMKEAAV</sequence>
<dbReference type="EMBL" id="WJXW01000005">
    <property type="protein sequence ID" value="KAF9736042.1"/>
    <property type="molecule type" value="Genomic_DNA"/>
</dbReference>
<proteinExistence type="predicted"/>